<dbReference type="GO" id="GO:0005886">
    <property type="term" value="C:plasma membrane"/>
    <property type="evidence" value="ECO:0007669"/>
    <property type="project" value="UniProtKB-SubCell"/>
</dbReference>
<evidence type="ECO:0000256" key="3">
    <source>
        <dbReference type="ARBA" id="ARBA00022692"/>
    </source>
</evidence>
<name>A0A6B9QK73_ACILW</name>
<geneLocation type="plasmid" evidence="6">
    <name>pAVAci144</name>
</geneLocation>
<dbReference type="PIRSF" id="PIRSF006324">
    <property type="entry name" value="LeuE"/>
    <property type="match status" value="1"/>
</dbReference>
<evidence type="ECO:0000313" key="6">
    <source>
        <dbReference type="EMBL" id="QHE90248.1"/>
    </source>
</evidence>
<dbReference type="AlphaFoldDB" id="A0A6B9QK73"/>
<keyword evidence="5" id="KW-0472">Membrane</keyword>
<evidence type="ECO:0000256" key="2">
    <source>
        <dbReference type="ARBA" id="ARBA00022475"/>
    </source>
</evidence>
<dbReference type="InterPro" id="IPR001123">
    <property type="entry name" value="LeuE-type"/>
</dbReference>
<keyword evidence="2" id="KW-1003">Cell membrane</keyword>
<proteinExistence type="predicted"/>
<dbReference type="PANTHER" id="PTHR30086">
    <property type="entry name" value="ARGININE EXPORTER PROTEIN ARGO"/>
    <property type="match status" value="1"/>
</dbReference>
<protein>
    <submittedName>
        <fullName evidence="6">L-lysine permease</fullName>
    </submittedName>
</protein>
<comment type="subcellular location">
    <subcellularLocation>
        <location evidence="1">Cell membrane</location>
        <topology evidence="1">Multi-pass membrane protein</topology>
    </subcellularLocation>
</comment>
<keyword evidence="3" id="KW-0812">Transmembrane</keyword>
<dbReference type="GO" id="GO:0015171">
    <property type="term" value="F:amino acid transmembrane transporter activity"/>
    <property type="evidence" value="ECO:0007669"/>
    <property type="project" value="TreeGrafter"/>
</dbReference>
<reference evidence="6" key="1">
    <citation type="submission" date="2019-05" db="EMBL/GenBank/DDBJ databases">
        <title>Aacinetobacter sp. isolated from Transylvanian honey sample is crowded with plasmids and transposable elements.</title>
        <authorList>
            <person name="Veress A."/>
            <person name="Komuves J."/>
            <person name="Wilk T."/>
            <person name="Nagy T."/>
            <person name="Olasz F."/>
            <person name="Kiss J."/>
        </authorList>
    </citation>
    <scope>NUCLEOTIDE SEQUENCE</scope>
    <source>
        <strain evidence="6">M2a</strain>
        <plasmid evidence="6">pAVAci144</plasmid>
    </source>
</reference>
<sequence>MIYFNEFLLLAIIHFLAVVAPGPDFAVVVQQSISYGRKIGAITALGIGAGISVHVIYTILGFGLLIQTNAIVFNTVKIISALYLIYLGINLIKGNLKKEKSNVNDSEITINNNDLTSKKSAFLKGFITNATNPKATIFFLGIFTTVVNQNTPMQVQFLYGIWMCMVNAGWFILVAYLFTTKNIRNVFLKKKGLFEIFMGIVLIGLALRLLLTFN</sequence>
<accession>A0A6B9QK73</accession>
<organism evidence="6">
    <name type="scientific">Acinetobacter lwoffii</name>
    <dbReference type="NCBI Taxonomy" id="28090"/>
    <lineage>
        <taxon>Bacteria</taxon>
        <taxon>Pseudomonadati</taxon>
        <taxon>Pseudomonadota</taxon>
        <taxon>Gammaproteobacteria</taxon>
        <taxon>Moraxellales</taxon>
        <taxon>Moraxellaceae</taxon>
        <taxon>Acinetobacter</taxon>
    </lineage>
</organism>
<dbReference type="Pfam" id="PF01810">
    <property type="entry name" value="LysE"/>
    <property type="match status" value="1"/>
</dbReference>
<evidence type="ECO:0000256" key="5">
    <source>
        <dbReference type="ARBA" id="ARBA00023136"/>
    </source>
</evidence>
<dbReference type="PANTHER" id="PTHR30086:SF21">
    <property type="entry name" value="TRANSPORT PROTEIN"/>
    <property type="match status" value="1"/>
</dbReference>
<keyword evidence="6" id="KW-0614">Plasmid</keyword>
<evidence type="ECO:0000256" key="1">
    <source>
        <dbReference type="ARBA" id="ARBA00004651"/>
    </source>
</evidence>
<dbReference type="EMBL" id="MK944317">
    <property type="protein sequence ID" value="QHE90248.1"/>
    <property type="molecule type" value="Genomic_DNA"/>
</dbReference>
<dbReference type="RefSeq" id="WP_005253921.1">
    <property type="nucleotide sequence ID" value="NZ_CP080581.1"/>
</dbReference>
<evidence type="ECO:0000256" key="4">
    <source>
        <dbReference type="ARBA" id="ARBA00022989"/>
    </source>
</evidence>
<keyword evidence="4" id="KW-1133">Transmembrane helix</keyword>